<evidence type="ECO:0000313" key="2">
    <source>
        <dbReference type="EMBL" id="KAI5398386.1"/>
    </source>
</evidence>
<comment type="caution">
    <text evidence="2">The sequence shown here is derived from an EMBL/GenBank/DDBJ whole genome shotgun (WGS) entry which is preliminary data.</text>
</comment>
<evidence type="ECO:0000259" key="1">
    <source>
        <dbReference type="Pfam" id="PF00383"/>
    </source>
</evidence>
<dbReference type="Gramene" id="Psat06G0397300-T4">
    <property type="protein sequence ID" value="KAI5398386.1"/>
    <property type="gene ID" value="KIW84_063973"/>
</dbReference>
<keyword evidence="3" id="KW-1185">Reference proteome</keyword>
<dbReference type="AlphaFoldDB" id="A0A9D4WD19"/>
<reference evidence="2 3" key="1">
    <citation type="journal article" date="2022" name="Nat. Genet.">
        <title>Improved pea reference genome and pan-genome highlight genomic features and evolutionary characteristics.</title>
        <authorList>
            <person name="Yang T."/>
            <person name="Liu R."/>
            <person name="Luo Y."/>
            <person name="Hu S."/>
            <person name="Wang D."/>
            <person name="Wang C."/>
            <person name="Pandey M.K."/>
            <person name="Ge S."/>
            <person name="Xu Q."/>
            <person name="Li N."/>
            <person name="Li G."/>
            <person name="Huang Y."/>
            <person name="Saxena R.K."/>
            <person name="Ji Y."/>
            <person name="Li M."/>
            <person name="Yan X."/>
            <person name="He Y."/>
            <person name="Liu Y."/>
            <person name="Wang X."/>
            <person name="Xiang C."/>
            <person name="Varshney R.K."/>
            <person name="Ding H."/>
            <person name="Gao S."/>
            <person name="Zong X."/>
        </authorList>
    </citation>
    <scope>NUCLEOTIDE SEQUENCE [LARGE SCALE GENOMIC DNA]</scope>
    <source>
        <strain evidence="2 3">cv. Zhongwan 6</strain>
    </source>
</reference>
<name>A0A9D4WD19_PEA</name>
<dbReference type="SUPFAM" id="SSF53927">
    <property type="entry name" value="Cytidine deaminase-like"/>
    <property type="match status" value="1"/>
</dbReference>
<dbReference type="EMBL" id="JAMSHJ010000006">
    <property type="protein sequence ID" value="KAI5398386.1"/>
    <property type="molecule type" value="Genomic_DNA"/>
</dbReference>
<gene>
    <name evidence="2" type="ORF">KIW84_063973</name>
</gene>
<dbReference type="GO" id="GO:0006152">
    <property type="term" value="P:purine nucleoside catabolic process"/>
    <property type="evidence" value="ECO:0007669"/>
    <property type="project" value="TreeGrafter"/>
</dbReference>
<feature type="domain" description="CMP/dCMP-type deaminase" evidence="1">
    <location>
        <begin position="8"/>
        <end position="69"/>
    </location>
</feature>
<protein>
    <recommendedName>
        <fullName evidence="1">CMP/dCMP-type deaminase domain-containing protein</fullName>
    </recommendedName>
</protein>
<organism evidence="2 3">
    <name type="scientific">Pisum sativum</name>
    <name type="common">Garden pea</name>
    <name type="synonym">Lathyrus oleraceus</name>
    <dbReference type="NCBI Taxonomy" id="3888"/>
    <lineage>
        <taxon>Eukaryota</taxon>
        <taxon>Viridiplantae</taxon>
        <taxon>Streptophyta</taxon>
        <taxon>Embryophyta</taxon>
        <taxon>Tracheophyta</taxon>
        <taxon>Spermatophyta</taxon>
        <taxon>Magnoliopsida</taxon>
        <taxon>eudicotyledons</taxon>
        <taxon>Gunneridae</taxon>
        <taxon>Pentapetalae</taxon>
        <taxon>rosids</taxon>
        <taxon>fabids</taxon>
        <taxon>Fabales</taxon>
        <taxon>Fabaceae</taxon>
        <taxon>Papilionoideae</taxon>
        <taxon>50 kb inversion clade</taxon>
        <taxon>NPAAA clade</taxon>
        <taxon>Hologalegina</taxon>
        <taxon>IRL clade</taxon>
        <taxon>Fabeae</taxon>
        <taxon>Lathyrus</taxon>
    </lineage>
</organism>
<evidence type="ECO:0000313" key="3">
    <source>
        <dbReference type="Proteomes" id="UP001058974"/>
    </source>
</evidence>
<dbReference type="Proteomes" id="UP001058974">
    <property type="component" value="Chromosome 6"/>
</dbReference>
<dbReference type="InterPro" id="IPR016193">
    <property type="entry name" value="Cytidine_deaminase-like"/>
</dbReference>
<dbReference type="GO" id="GO:0047974">
    <property type="term" value="F:guanosine deaminase activity"/>
    <property type="evidence" value="ECO:0007669"/>
    <property type="project" value="TreeGrafter"/>
</dbReference>
<dbReference type="PANTHER" id="PTHR11079:SF200">
    <property type="entry name" value="CYTIDINE_DEOXYCYTIDYLATE DEAMINASE FAMILY PROTEIN"/>
    <property type="match status" value="1"/>
</dbReference>
<sequence>MIIAAEDRDNKFLTKAVEEAYKGVECGDGRPFGAVIVQNDELVVSCHNMVLRNKDPTAHAERLVYGAKAEAAVAIGFDCFIAEAQKDTSSHQKPQLEIKKIDGTAAVIAEQVFEKTKGKYALY</sequence>
<dbReference type="Pfam" id="PF00383">
    <property type="entry name" value="dCMP_cyt_deam_1"/>
    <property type="match status" value="1"/>
</dbReference>
<accession>A0A9D4WD19</accession>
<dbReference type="PANTHER" id="PTHR11079">
    <property type="entry name" value="CYTOSINE DEAMINASE FAMILY MEMBER"/>
    <property type="match status" value="1"/>
</dbReference>
<proteinExistence type="predicted"/>
<dbReference type="Gene3D" id="3.40.140.10">
    <property type="entry name" value="Cytidine Deaminase, domain 2"/>
    <property type="match status" value="1"/>
</dbReference>
<dbReference type="InterPro" id="IPR002125">
    <property type="entry name" value="CMP_dCMP_dom"/>
</dbReference>